<evidence type="ECO:0000313" key="4">
    <source>
        <dbReference type="Proteomes" id="UP000181897"/>
    </source>
</evidence>
<evidence type="ECO:0000259" key="2">
    <source>
        <dbReference type="Pfam" id="PF13193"/>
    </source>
</evidence>
<protein>
    <submittedName>
        <fullName evidence="3">ATP-dependent acyl-CoA ligase</fullName>
    </submittedName>
</protein>
<dbReference type="Gene3D" id="3.30.300.30">
    <property type="match status" value="1"/>
</dbReference>
<dbReference type="Gene3D" id="3.40.50.12780">
    <property type="entry name" value="N-terminal domain of ligase-like"/>
    <property type="match status" value="1"/>
</dbReference>
<dbReference type="PANTHER" id="PTHR43767">
    <property type="entry name" value="LONG-CHAIN-FATTY-ACID--COA LIGASE"/>
    <property type="match status" value="1"/>
</dbReference>
<proteinExistence type="predicted"/>
<dbReference type="InterPro" id="IPR020845">
    <property type="entry name" value="AMP-binding_CS"/>
</dbReference>
<organism evidence="3 4">
    <name type="scientific">Sulfitobacter alexandrii</name>
    <dbReference type="NCBI Taxonomy" id="1917485"/>
    <lineage>
        <taxon>Bacteria</taxon>
        <taxon>Pseudomonadati</taxon>
        <taxon>Pseudomonadota</taxon>
        <taxon>Alphaproteobacteria</taxon>
        <taxon>Rhodobacterales</taxon>
        <taxon>Roseobacteraceae</taxon>
        <taxon>Sulfitobacter</taxon>
    </lineage>
</organism>
<geneLocation type="plasmid" evidence="3 4">
    <name>unnamed4</name>
</geneLocation>
<keyword evidence="3" id="KW-0436">Ligase</keyword>
<dbReference type="PROSITE" id="PS00455">
    <property type="entry name" value="AMP_BINDING"/>
    <property type="match status" value="1"/>
</dbReference>
<dbReference type="RefSeq" id="WP_071974301.1">
    <property type="nucleotide sequence ID" value="NZ_CP018080.1"/>
</dbReference>
<dbReference type="EMBL" id="CP018080">
    <property type="protein sequence ID" value="APE45990.1"/>
    <property type="molecule type" value="Genomic_DNA"/>
</dbReference>
<dbReference type="Proteomes" id="UP000181897">
    <property type="component" value="Plasmid unnamed4"/>
</dbReference>
<dbReference type="Pfam" id="PF00501">
    <property type="entry name" value="AMP-binding"/>
    <property type="match status" value="1"/>
</dbReference>
<keyword evidence="4" id="KW-1185">Reference proteome</keyword>
<keyword evidence="3" id="KW-0614">Plasmid</keyword>
<dbReference type="GO" id="GO:0016878">
    <property type="term" value="F:acid-thiol ligase activity"/>
    <property type="evidence" value="ECO:0007669"/>
    <property type="project" value="UniProtKB-ARBA"/>
</dbReference>
<name>A0A1J0WPB0_9RHOB</name>
<dbReference type="InterPro" id="IPR025110">
    <property type="entry name" value="AMP-bd_C"/>
</dbReference>
<dbReference type="InterPro" id="IPR042099">
    <property type="entry name" value="ANL_N_sf"/>
</dbReference>
<dbReference type="InterPro" id="IPR000873">
    <property type="entry name" value="AMP-dep_synth/lig_dom"/>
</dbReference>
<dbReference type="InterPro" id="IPR045851">
    <property type="entry name" value="AMP-bd_C_sf"/>
</dbReference>
<evidence type="ECO:0000259" key="1">
    <source>
        <dbReference type="Pfam" id="PF00501"/>
    </source>
</evidence>
<reference evidence="3 4" key="1">
    <citation type="submission" date="2016-11" db="EMBL/GenBank/DDBJ databases">
        <title>Complete genome sequence of Sulfitobacter sp. AM1-D1, a toxic bacteria associated with marine dinoflagellate Alexandrium minutum in East China Sea.</title>
        <authorList>
            <person name="Yang Q."/>
            <person name="Zhang X."/>
            <person name="Tian X."/>
        </authorList>
    </citation>
    <scope>NUCLEOTIDE SEQUENCE [LARGE SCALE GENOMIC DNA]</scope>
    <source>
        <strain evidence="3 4">AM1-D1</strain>
        <plasmid evidence="3 4">unnamed4</plasmid>
    </source>
</reference>
<dbReference type="Pfam" id="PF13193">
    <property type="entry name" value="AMP-binding_C"/>
    <property type="match status" value="1"/>
</dbReference>
<dbReference type="SUPFAM" id="SSF56801">
    <property type="entry name" value="Acetyl-CoA synthetase-like"/>
    <property type="match status" value="1"/>
</dbReference>
<gene>
    <name evidence="3" type="ORF">BOO69_20775</name>
</gene>
<dbReference type="PANTHER" id="PTHR43767:SF1">
    <property type="entry name" value="NONRIBOSOMAL PEPTIDE SYNTHASE PES1 (EUROFUNG)-RELATED"/>
    <property type="match status" value="1"/>
</dbReference>
<dbReference type="InterPro" id="IPR050237">
    <property type="entry name" value="ATP-dep_AMP-bd_enzyme"/>
</dbReference>
<accession>A0A1J0WPB0</accession>
<dbReference type="AlphaFoldDB" id="A0A1J0WPB0"/>
<evidence type="ECO:0000313" key="3">
    <source>
        <dbReference type="EMBL" id="APE45990.1"/>
    </source>
</evidence>
<feature type="domain" description="AMP-binding enzyme C-terminal" evidence="2">
    <location>
        <begin position="429"/>
        <end position="504"/>
    </location>
</feature>
<feature type="domain" description="AMP-dependent synthetase/ligase" evidence="1">
    <location>
        <begin position="21"/>
        <end position="369"/>
    </location>
</feature>
<sequence>MSVHVDPRMPAAEDCIQRHLLERHAATQPDKVFAVWPDGGTWTYAETLALTIRTAHALRALGVKRGDRVLVWMPNCAEALRVWFGLNYLGAVFVPMNTAYRGTLLAHAATLSEARLAIVHAELAPHLGDVTPGQVAEVVVLMGTPCALPGLTVHGAEVLESEAKDPIPLDEPMHPRELQSIIFTSGTTGPSKGVMSSYCHLYFMALSAPFLDADDRYMINLPLFHSGGVMPVTAMLIHGGSIAMVESFKTDAFWDVVRETGITTAILLGVMGSFLIKQPVRDDDRDHSLRSCTYVPMNESAVRFHERFATDVHTHFNMTEISMPIVSDPNPTAMGSAGRPRKGVEVRIVDANDCEVPVGEMGELIVRTDCPWAMNHGYAANPEATAEAWRNGWFHTGDGFRKDADGNFYFCDRIKDAIRRRGENISSFEVESEIAAHPAVQEAAVVAVRSEVAEDEVMGIVALRAGEVLDPADLIEFLRPRMAHFMVPRYLRFVPELPRTPTAKIRKVELREAGLTPDTWDREAAGITIKREKLNT</sequence>
<dbReference type="KEGG" id="suam:BOO69_20775"/>